<keyword evidence="2" id="KW-1185">Reference proteome</keyword>
<dbReference type="Proteomes" id="UP001208771">
    <property type="component" value="Unassembled WGS sequence"/>
</dbReference>
<dbReference type="RefSeq" id="WP_306412360.1">
    <property type="nucleotide sequence ID" value="NZ_JANFPI010000006.1"/>
</dbReference>
<comment type="caution">
    <text evidence="1">The sequence shown here is derived from an EMBL/GenBank/DDBJ whole genome shotgun (WGS) entry which is preliminary data.</text>
</comment>
<gene>
    <name evidence="1" type="ORF">NOF55_17220</name>
</gene>
<sequence length="65" mass="7160">MLGGISGYNVTETTDENPQRVALIQKVTLAYLRSRLLGDETAWSSACRTLEESASAVGRLEWKES</sequence>
<organism evidence="1 2">
    <name type="scientific">Ectorhizobium quercum</name>
    <dbReference type="NCBI Taxonomy" id="2965071"/>
    <lineage>
        <taxon>Bacteria</taxon>
        <taxon>Pseudomonadati</taxon>
        <taxon>Pseudomonadota</taxon>
        <taxon>Alphaproteobacteria</taxon>
        <taxon>Hyphomicrobiales</taxon>
        <taxon>Rhizobiaceae</taxon>
        <taxon>Ectorhizobium</taxon>
    </lineage>
</organism>
<evidence type="ECO:0000313" key="2">
    <source>
        <dbReference type="Proteomes" id="UP001208771"/>
    </source>
</evidence>
<reference evidence="1" key="1">
    <citation type="submission" date="2022-07" db="EMBL/GenBank/DDBJ databases">
        <title>Ectorhizobium quercum gen.nov., sp. nov.</title>
        <authorList>
            <person name="Ma T."/>
            <person name="Li Y."/>
        </authorList>
    </citation>
    <scope>NUCLEOTIDE SEQUENCE</scope>
    <source>
        <strain evidence="1">BDR2-2</strain>
    </source>
</reference>
<dbReference type="EMBL" id="JANFPI010000006">
    <property type="protein sequence ID" value="MCX8998857.1"/>
    <property type="molecule type" value="Genomic_DNA"/>
</dbReference>
<evidence type="ECO:0000313" key="1">
    <source>
        <dbReference type="EMBL" id="MCX8998857.1"/>
    </source>
</evidence>
<accession>A0AAE3SW63</accession>
<dbReference type="AlphaFoldDB" id="A0AAE3SW63"/>
<protein>
    <submittedName>
        <fullName evidence="1">Uncharacterized protein</fullName>
    </submittedName>
</protein>
<proteinExistence type="predicted"/>
<name>A0AAE3SW63_9HYPH</name>